<reference evidence="7" key="1">
    <citation type="submission" date="2018-04" db="EMBL/GenBank/DDBJ databases">
        <title>Transcriptome assembly of Sipha flava.</title>
        <authorList>
            <person name="Scully E.D."/>
            <person name="Geib S.M."/>
            <person name="Palmer N.A."/>
            <person name="Koch K."/>
            <person name="Bradshaw J."/>
            <person name="Heng-Moss T."/>
            <person name="Sarath G."/>
        </authorList>
    </citation>
    <scope>NUCLEOTIDE SEQUENCE</scope>
</reference>
<keyword evidence="1" id="KW-0479">Metal-binding</keyword>
<evidence type="ECO:0000256" key="5">
    <source>
        <dbReference type="PROSITE-ProRule" id="PRU00309"/>
    </source>
</evidence>
<evidence type="ECO:0000256" key="3">
    <source>
        <dbReference type="ARBA" id="ARBA00022833"/>
    </source>
</evidence>
<dbReference type="PROSITE" id="PS50950">
    <property type="entry name" value="ZF_THAP"/>
    <property type="match status" value="1"/>
</dbReference>
<keyword evidence="2 5" id="KW-0863">Zinc-finger</keyword>
<feature type="domain" description="THAP-type" evidence="6">
    <location>
        <begin position="1"/>
        <end position="108"/>
    </location>
</feature>
<proteinExistence type="predicted"/>
<evidence type="ECO:0000256" key="2">
    <source>
        <dbReference type="ARBA" id="ARBA00022771"/>
    </source>
</evidence>
<keyword evidence="4 5" id="KW-0238">DNA-binding</keyword>
<protein>
    <recommendedName>
        <fullName evidence="6">THAP-type domain-containing protein</fullName>
    </recommendedName>
</protein>
<dbReference type="AlphaFoldDB" id="A0A2S2QK18"/>
<evidence type="ECO:0000256" key="4">
    <source>
        <dbReference type="ARBA" id="ARBA00023125"/>
    </source>
</evidence>
<dbReference type="SUPFAM" id="SSF57716">
    <property type="entry name" value="Glucocorticoid receptor-like (DNA-binding domain)"/>
    <property type="match status" value="1"/>
</dbReference>
<keyword evidence="3" id="KW-0862">Zinc</keyword>
<dbReference type="GO" id="GO:0008270">
    <property type="term" value="F:zinc ion binding"/>
    <property type="evidence" value="ECO:0007669"/>
    <property type="project" value="UniProtKB-KW"/>
</dbReference>
<dbReference type="EMBL" id="GGMS01008883">
    <property type="protein sequence ID" value="MBY78086.1"/>
    <property type="molecule type" value="Transcribed_RNA"/>
</dbReference>
<dbReference type="OrthoDB" id="6617494at2759"/>
<evidence type="ECO:0000259" key="6">
    <source>
        <dbReference type="PROSITE" id="PS50950"/>
    </source>
</evidence>
<accession>A0A2S2QK18</accession>
<evidence type="ECO:0000313" key="7">
    <source>
        <dbReference type="EMBL" id="MBY78086.1"/>
    </source>
</evidence>
<dbReference type="InterPro" id="IPR006612">
    <property type="entry name" value="THAP_Znf"/>
</dbReference>
<gene>
    <name evidence="7" type="ORF">g.104427</name>
</gene>
<name>A0A2S2QK18_9HEMI</name>
<organism evidence="7">
    <name type="scientific">Sipha flava</name>
    <name type="common">yellow sugarcane aphid</name>
    <dbReference type="NCBI Taxonomy" id="143950"/>
    <lineage>
        <taxon>Eukaryota</taxon>
        <taxon>Metazoa</taxon>
        <taxon>Ecdysozoa</taxon>
        <taxon>Arthropoda</taxon>
        <taxon>Hexapoda</taxon>
        <taxon>Insecta</taxon>
        <taxon>Pterygota</taxon>
        <taxon>Neoptera</taxon>
        <taxon>Paraneoptera</taxon>
        <taxon>Hemiptera</taxon>
        <taxon>Sternorrhyncha</taxon>
        <taxon>Aphidomorpha</taxon>
        <taxon>Aphidoidea</taxon>
        <taxon>Aphididae</taxon>
        <taxon>Sipha</taxon>
    </lineage>
</organism>
<dbReference type="GO" id="GO:0003677">
    <property type="term" value="F:DNA binding"/>
    <property type="evidence" value="ECO:0007669"/>
    <property type="project" value="UniProtKB-UniRule"/>
</dbReference>
<sequence length="133" mass="15511">MPGNTCQYINCGKSSSRHPNLKFYRFPKDDRLSIWKINAGTHSKTYYKCKNVKIKTKIISTISGNIKLFSLDDNKLHSRYLCQEHFSTDSFMNMTCKKLTPLAIPYNFNDINDQPTSSSEYIVNNYYYSYSTN</sequence>
<evidence type="ECO:0000256" key="1">
    <source>
        <dbReference type="ARBA" id="ARBA00022723"/>
    </source>
</evidence>
<dbReference type="Pfam" id="PF05485">
    <property type="entry name" value="THAP"/>
    <property type="match status" value="1"/>
</dbReference>